<dbReference type="Proteomes" id="UP000703674">
    <property type="component" value="Unassembled WGS sequence"/>
</dbReference>
<evidence type="ECO:0000313" key="3">
    <source>
        <dbReference type="Proteomes" id="UP000703674"/>
    </source>
</evidence>
<gene>
    <name evidence="2" type="ORF">HC175_10925</name>
</gene>
<dbReference type="CDD" id="cd04301">
    <property type="entry name" value="NAT_SF"/>
    <property type="match status" value="1"/>
</dbReference>
<dbReference type="InterPro" id="IPR016181">
    <property type="entry name" value="Acyl_CoA_acyltransferase"/>
</dbReference>
<protein>
    <submittedName>
        <fullName evidence="2">GNAT family N-acetyltransferase</fullName>
    </submittedName>
</protein>
<evidence type="ECO:0000313" key="2">
    <source>
        <dbReference type="EMBL" id="NJW53434.1"/>
    </source>
</evidence>
<dbReference type="SUPFAM" id="SSF55729">
    <property type="entry name" value="Acyl-CoA N-acyltransferases (Nat)"/>
    <property type="match status" value="1"/>
</dbReference>
<reference evidence="2 3" key="1">
    <citation type="submission" date="2020-03" db="EMBL/GenBank/DDBJ databases">
        <title>Salinimicrobium sp. nov, isolated from SCS.</title>
        <authorList>
            <person name="Cao W.R."/>
        </authorList>
    </citation>
    <scope>NUCLEOTIDE SEQUENCE [LARGE SCALE GENOMIC DNA]</scope>
    <source>
        <strain evidence="3">J15B91</strain>
    </source>
</reference>
<organism evidence="2 3">
    <name type="scientific">Salinimicrobium oceani</name>
    <dbReference type="NCBI Taxonomy" id="2722702"/>
    <lineage>
        <taxon>Bacteria</taxon>
        <taxon>Pseudomonadati</taxon>
        <taxon>Bacteroidota</taxon>
        <taxon>Flavobacteriia</taxon>
        <taxon>Flavobacteriales</taxon>
        <taxon>Flavobacteriaceae</taxon>
        <taxon>Salinimicrobium</taxon>
    </lineage>
</organism>
<dbReference type="Pfam" id="PF13527">
    <property type="entry name" value="Acetyltransf_9"/>
    <property type="match status" value="1"/>
</dbReference>
<name>A0ABX1CYU0_9FLAO</name>
<sequence length="315" mass="36912">MKIREATHHDIPQILKVLKASLGEISSKKTEEVWRYKHIDNPFGESLVLVAEEEGEIAGVRAFMRWKWQKGNEIYSAFRAVDTATHPKHQGKGIFKKLTLKALELGKERGDHFVFNTPNSQSLPGYLKMGWQKVGKIQVQLIPTGFIHWKFKHDSFVYSTEDRADAKELKTFMEKIQNKYIEDGRLFTPKTAEFLSWRYENNPMQRYEVYKDSQVYMAGYKKKHKYFYELRIVECLSASPTGLRMMQLQLKAWIKKFGVQFVSFGKERCGNRNLKLSGNFGPVLTIRDIELRDKPFSYLLDLDKWNYSLGDLELF</sequence>
<dbReference type="Gene3D" id="3.40.630.30">
    <property type="match status" value="1"/>
</dbReference>
<feature type="domain" description="N-acetyltransferase" evidence="1">
    <location>
        <begin position="1"/>
        <end position="153"/>
    </location>
</feature>
<dbReference type="RefSeq" id="WP_168138528.1">
    <property type="nucleotide sequence ID" value="NZ_JAAVJR010000005.1"/>
</dbReference>
<dbReference type="EMBL" id="JAAVJR010000005">
    <property type="protein sequence ID" value="NJW53434.1"/>
    <property type="molecule type" value="Genomic_DNA"/>
</dbReference>
<proteinExistence type="predicted"/>
<dbReference type="InterPro" id="IPR000182">
    <property type="entry name" value="GNAT_dom"/>
</dbReference>
<accession>A0ABX1CYU0</accession>
<comment type="caution">
    <text evidence="2">The sequence shown here is derived from an EMBL/GenBank/DDBJ whole genome shotgun (WGS) entry which is preliminary data.</text>
</comment>
<evidence type="ECO:0000259" key="1">
    <source>
        <dbReference type="PROSITE" id="PS51186"/>
    </source>
</evidence>
<keyword evidence="3" id="KW-1185">Reference proteome</keyword>
<dbReference type="PROSITE" id="PS51186">
    <property type="entry name" value="GNAT"/>
    <property type="match status" value="1"/>
</dbReference>